<feature type="transmembrane region" description="Helical" evidence="1">
    <location>
        <begin position="41"/>
        <end position="65"/>
    </location>
</feature>
<sequence>MNTSQTIMGETMENTKLLVIFAILAIINLVGFSIKDYNFKICYWLSVALVLITVINLNMSIGFYIRLRNEKGISGQRGERGDKGPKGFPGRCELNLDAKCGIKNCISKIQDELGNRCNHYSNIVAKRDYDRTTEEEQVLDLYKRWIDVINNKCINYAGTEQDFMTDIFEKAENYCLN</sequence>
<evidence type="ECO:0000256" key="1">
    <source>
        <dbReference type="SAM" id="Phobius"/>
    </source>
</evidence>
<dbReference type="EMBL" id="MK250085">
    <property type="protein sequence ID" value="QDY51718.1"/>
    <property type="molecule type" value="Genomic_DNA"/>
</dbReference>
<keyword evidence="1" id="KW-0472">Membrane</keyword>
<keyword evidence="1" id="KW-1133">Transmembrane helix</keyword>
<feature type="transmembrane region" description="Helical" evidence="1">
    <location>
        <begin position="17"/>
        <end position="34"/>
    </location>
</feature>
<organism evidence="2">
    <name type="scientific">Mimiviridae sp. ChoanoV1</name>
    <dbReference type="NCBI Taxonomy" id="2596887"/>
    <lineage>
        <taxon>Viruses</taxon>
        <taxon>Varidnaviria</taxon>
        <taxon>Bamfordvirae</taxon>
        <taxon>Nucleocytoviricota</taxon>
        <taxon>Megaviricetes</taxon>
        <taxon>Imitervirales</taxon>
        <taxon>Schizomimiviridae</taxon>
    </lineage>
</organism>
<evidence type="ECO:0000313" key="2">
    <source>
        <dbReference type="EMBL" id="QDY51718.1"/>
    </source>
</evidence>
<protein>
    <submittedName>
        <fullName evidence="2">Uncharacterized protein</fullName>
    </submittedName>
</protein>
<gene>
    <name evidence="2" type="ORF">1_103</name>
</gene>
<keyword evidence="1" id="KW-0812">Transmembrane</keyword>
<proteinExistence type="predicted"/>
<name>A0A5B8IEP2_9VIRU</name>
<reference evidence="2" key="1">
    <citation type="submission" date="2018-11" db="EMBL/GenBank/DDBJ databases">
        <title>A distinct lineage of giant viruses engineers rhodopsin photosystems in predatory marine eukaryotes.</title>
        <authorList>
            <person name="Needham D.M."/>
            <person name="Yoshizawa S."/>
            <person name="Hosaka T."/>
            <person name="Poirier C."/>
            <person name="Choi C.-J."/>
            <person name="Hehenberger E."/>
            <person name="Irwin N.A.T."/>
            <person name="Wilken S."/>
            <person name="Yung C.-M."/>
            <person name="Bachy C."/>
            <person name="Kurihara R."/>
            <person name="Nakajima Y."/>
            <person name="Kojima K."/>
            <person name="Kimura-Someya T."/>
            <person name="Leonard G."/>
            <person name="Malmstrom R.R."/>
            <person name="Mende D."/>
            <person name="Olson D.K."/>
            <person name="Sudo Y."/>
            <person name="Sudek S."/>
            <person name="Richards T.A."/>
            <person name="DeLong E.F."/>
            <person name="Keeling P.J."/>
            <person name="Santoro A.E."/>
            <person name="Shirouzu M."/>
            <person name="Iwasaki W."/>
            <person name="Worden A.Z."/>
        </authorList>
    </citation>
    <scope>NUCLEOTIDE SEQUENCE</scope>
</reference>
<accession>A0A5B8IEP2</accession>